<dbReference type="PANTHER" id="PTHR10942">
    <property type="entry name" value="LEISHMANOLYSIN-LIKE PEPTIDASE"/>
    <property type="match status" value="1"/>
</dbReference>
<dbReference type="Gene3D" id="3.10.170.20">
    <property type="match status" value="1"/>
</dbReference>
<organism evidence="10 11">
    <name type="scientific">Bagarius yarrelli</name>
    <name type="common">Goonch</name>
    <name type="synonym">Bagrus yarrelli</name>
    <dbReference type="NCBI Taxonomy" id="175774"/>
    <lineage>
        <taxon>Eukaryota</taxon>
        <taxon>Metazoa</taxon>
        <taxon>Chordata</taxon>
        <taxon>Craniata</taxon>
        <taxon>Vertebrata</taxon>
        <taxon>Euteleostomi</taxon>
        <taxon>Actinopterygii</taxon>
        <taxon>Neopterygii</taxon>
        <taxon>Teleostei</taxon>
        <taxon>Ostariophysi</taxon>
        <taxon>Siluriformes</taxon>
        <taxon>Sisoridae</taxon>
        <taxon>Sisorinae</taxon>
        <taxon>Bagarius</taxon>
    </lineage>
</organism>
<keyword evidence="9" id="KW-0732">Signal</keyword>
<dbReference type="EMBL" id="VCAZ01000053">
    <property type="protein sequence ID" value="TSN12236.1"/>
    <property type="molecule type" value="Genomic_DNA"/>
</dbReference>
<dbReference type="InterPro" id="IPR001577">
    <property type="entry name" value="Peptidase_M8"/>
</dbReference>
<dbReference type="GO" id="GO:0007155">
    <property type="term" value="P:cell adhesion"/>
    <property type="evidence" value="ECO:0007669"/>
    <property type="project" value="InterPro"/>
</dbReference>
<proteinExistence type="inferred from homology"/>
<dbReference type="GO" id="GO:0005737">
    <property type="term" value="C:cytoplasm"/>
    <property type="evidence" value="ECO:0007669"/>
    <property type="project" value="TreeGrafter"/>
</dbReference>
<dbReference type="OrthoDB" id="8921667at2759"/>
<evidence type="ECO:0000256" key="8">
    <source>
        <dbReference type="PIRSR" id="PIRSR601577-2"/>
    </source>
</evidence>
<evidence type="ECO:0000313" key="11">
    <source>
        <dbReference type="Proteomes" id="UP000319801"/>
    </source>
</evidence>
<dbReference type="AlphaFoldDB" id="A0A556U678"/>
<evidence type="ECO:0000256" key="1">
    <source>
        <dbReference type="ARBA" id="ARBA00005860"/>
    </source>
</evidence>
<comment type="cofactor">
    <cofactor evidence="8 9">
        <name>Zn(2+)</name>
        <dbReference type="ChEBI" id="CHEBI:29105"/>
    </cofactor>
    <text evidence="8 9">Binds 1 zinc ion per subunit.</text>
</comment>
<keyword evidence="2 9" id="KW-0645">Protease</keyword>
<keyword evidence="5 8" id="KW-0862">Zinc</keyword>
<dbReference type="EC" id="3.4.24.-" evidence="9"/>
<accession>A0A556U678</accession>
<dbReference type="Pfam" id="PF01457">
    <property type="entry name" value="Peptidase_M8"/>
    <property type="match status" value="1"/>
</dbReference>
<feature type="active site" evidence="7">
    <location>
        <position position="284"/>
    </location>
</feature>
<dbReference type="GO" id="GO:0046872">
    <property type="term" value="F:metal ion binding"/>
    <property type="evidence" value="ECO:0007669"/>
    <property type="project" value="UniProtKB-KW"/>
</dbReference>
<comment type="similarity">
    <text evidence="1 9">Belongs to the peptidase M8 family.</text>
</comment>
<feature type="binding site" evidence="8">
    <location>
        <position position="283"/>
    </location>
    <ligand>
        <name>Zn(2+)</name>
        <dbReference type="ChEBI" id="CHEBI:29105"/>
        <note>catalytic</note>
    </ligand>
</feature>
<evidence type="ECO:0000313" key="10">
    <source>
        <dbReference type="EMBL" id="TSN12236.1"/>
    </source>
</evidence>
<comment type="caution">
    <text evidence="10">The sequence shown here is derived from an EMBL/GenBank/DDBJ whole genome shotgun (WGS) entry which is preliminary data.</text>
</comment>
<keyword evidence="3 8" id="KW-0479">Metal-binding</keyword>
<evidence type="ECO:0000256" key="9">
    <source>
        <dbReference type="RuleBase" id="RU366077"/>
    </source>
</evidence>
<feature type="chain" id="PRO_5023967054" description="Leishmanolysin-like peptidase" evidence="9">
    <location>
        <begin position="20"/>
        <end position="312"/>
    </location>
</feature>
<dbReference type="Proteomes" id="UP000319801">
    <property type="component" value="Unassembled WGS sequence"/>
</dbReference>
<evidence type="ECO:0000256" key="2">
    <source>
        <dbReference type="ARBA" id="ARBA00022670"/>
    </source>
</evidence>
<dbReference type="GO" id="GO:0004222">
    <property type="term" value="F:metalloendopeptidase activity"/>
    <property type="evidence" value="ECO:0007669"/>
    <property type="project" value="UniProtKB-UniRule"/>
</dbReference>
<name>A0A556U678_BAGYA</name>
<protein>
    <recommendedName>
        <fullName evidence="9">Leishmanolysin-like peptidase</fullName>
        <ecNumber evidence="9">3.4.24.-</ecNumber>
    </recommendedName>
</protein>
<gene>
    <name evidence="10" type="ORF">Baya_9357</name>
</gene>
<sequence>MVYFPVPILLLLLMVCVWGKCIFDEVQSSVPVLSPPNDHPNPFDWFFRDDDVKVSAIKQQDWLTHARIQNRQKEISHYSHSQKLNHAVKKRTDIIDTPQPIRIKTWSPQESHVFLQPETLRLDAAFSDAISIVSKLFAVWRGKKKLLLNRDINKYCRFIWKNSTSANFNKCGRARDNYRTESCLGVTIPDDHLSGCVVHPHPDQPDRKVIKPDGAGLPDTDVLVYVTTQSTDKCRADSSVLAYSAHCQSNSEGRPVAGAIIICRESLSINGFSHEHLVQTVIHELLHVLGFSKELFSKWTDRSISAQSKLIG</sequence>
<evidence type="ECO:0000256" key="5">
    <source>
        <dbReference type="ARBA" id="ARBA00022833"/>
    </source>
</evidence>
<keyword evidence="11" id="KW-1185">Reference proteome</keyword>
<keyword evidence="4 9" id="KW-0378">Hydrolase</keyword>
<dbReference type="PANTHER" id="PTHR10942:SF6">
    <property type="entry name" value="CILIATED LEFT-RIGHT ORGANIZER METALLOPEPTIDASE"/>
    <property type="match status" value="1"/>
</dbReference>
<dbReference type="GO" id="GO:0006508">
    <property type="term" value="P:proteolysis"/>
    <property type="evidence" value="ECO:0007669"/>
    <property type="project" value="UniProtKB-KW"/>
</dbReference>
<evidence type="ECO:0000256" key="3">
    <source>
        <dbReference type="ARBA" id="ARBA00022723"/>
    </source>
</evidence>
<reference evidence="10 11" key="1">
    <citation type="journal article" date="2019" name="Genome Biol. Evol.">
        <title>Whole-Genome Sequencing of the Giant Devil Catfish, Bagarius yarrelli.</title>
        <authorList>
            <person name="Jiang W."/>
            <person name="Lv Y."/>
            <person name="Cheng L."/>
            <person name="Yang K."/>
            <person name="Chao B."/>
            <person name="Wang X."/>
            <person name="Li Y."/>
            <person name="Pan X."/>
            <person name="You X."/>
            <person name="Zhang Y."/>
            <person name="Yang J."/>
            <person name="Li J."/>
            <person name="Zhang X."/>
            <person name="Liu S."/>
            <person name="Sun C."/>
            <person name="Yang J."/>
            <person name="Shi Q."/>
        </authorList>
    </citation>
    <scope>NUCLEOTIDE SEQUENCE [LARGE SCALE GENOMIC DNA]</scope>
    <source>
        <strain evidence="10">JWS20170419001</strain>
        <tissue evidence="10">Muscle</tissue>
    </source>
</reference>
<evidence type="ECO:0000256" key="7">
    <source>
        <dbReference type="PIRSR" id="PIRSR601577-1"/>
    </source>
</evidence>
<evidence type="ECO:0000256" key="4">
    <source>
        <dbReference type="ARBA" id="ARBA00022801"/>
    </source>
</evidence>
<dbReference type="SUPFAM" id="SSF55486">
    <property type="entry name" value="Metalloproteases ('zincins'), catalytic domain"/>
    <property type="match status" value="1"/>
</dbReference>
<dbReference type="GO" id="GO:0016020">
    <property type="term" value="C:membrane"/>
    <property type="evidence" value="ECO:0007669"/>
    <property type="project" value="InterPro"/>
</dbReference>
<evidence type="ECO:0000256" key="6">
    <source>
        <dbReference type="ARBA" id="ARBA00023049"/>
    </source>
</evidence>
<feature type="signal peptide" evidence="9">
    <location>
        <begin position="1"/>
        <end position="19"/>
    </location>
</feature>
<feature type="binding site" evidence="8">
    <location>
        <position position="287"/>
    </location>
    <ligand>
        <name>Zn(2+)</name>
        <dbReference type="ChEBI" id="CHEBI:29105"/>
        <note>catalytic</note>
    </ligand>
</feature>
<keyword evidence="6 8" id="KW-0482">Metalloprotease</keyword>